<dbReference type="InterPro" id="IPR021036">
    <property type="entry name" value="Ribosomal_mS45"/>
</dbReference>
<sequence length="325" mass="37504">MINNFTTGPSALRSAKNNQVVLNFVRHASRGKKIAYPFWKFDTLKNEPSKSHRTNLRYQMSKFLGPKNYKGEYYLNKYYYPPQDHSPNYIKPIMERGDAMIKDEPSSSSPYRRLPNEAQKLQPFPNNKYCKTNTFVSEDMRQKMFSQIEAGKTIQQIAYEFSISVGRIEALIRLNDIEKVWNQQKKISPSLKAMNTSLYNMLPLYNQRKPENLTEIPVPAKTLRSRFLTIAESEPFGPVDAAKVMGLEPAAVTLEKLSRGHDEGKADQEKKKVGFFAPVLQHEKSVFRFKDAKVGEVGIRYGKSNRDNKKDRKVGYNEIGQRIYI</sequence>
<keyword evidence="1" id="KW-0687">Ribonucleoprotein</keyword>
<dbReference type="AlphaFoldDB" id="A0AAV5QI23"/>
<accession>A0AAV5QI23</accession>
<dbReference type="RefSeq" id="XP_064851034.1">
    <property type="nucleotide sequence ID" value="XM_064994962.1"/>
</dbReference>
<organism evidence="1 2">
    <name type="scientific">Saccharomycopsis crataegensis</name>
    <dbReference type="NCBI Taxonomy" id="43959"/>
    <lineage>
        <taxon>Eukaryota</taxon>
        <taxon>Fungi</taxon>
        <taxon>Dikarya</taxon>
        <taxon>Ascomycota</taxon>
        <taxon>Saccharomycotina</taxon>
        <taxon>Saccharomycetes</taxon>
        <taxon>Saccharomycopsidaceae</taxon>
        <taxon>Saccharomycopsis</taxon>
    </lineage>
</organism>
<dbReference type="Proteomes" id="UP001360560">
    <property type="component" value="Unassembled WGS sequence"/>
</dbReference>
<reference evidence="1 2" key="1">
    <citation type="journal article" date="2023" name="Elife">
        <title>Identification of key yeast species and microbe-microbe interactions impacting larval growth of Drosophila in the wild.</title>
        <authorList>
            <person name="Mure A."/>
            <person name="Sugiura Y."/>
            <person name="Maeda R."/>
            <person name="Honda K."/>
            <person name="Sakurai N."/>
            <person name="Takahashi Y."/>
            <person name="Watada M."/>
            <person name="Katoh T."/>
            <person name="Gotoh A."/>
            <person name="Gotoh Y."/>
            <person name="Taniguchi I."/>
            <person name="Nakamura K."/>
            <person name="Hayashi T."/>
            <person name="Katayama T."/>
            <person name="Uemura T."/>
            <person name="Hattori Y."/>
        </authorList>
    </citation>
    <scope>NUCLEOTIDE SEQUENCE [LARGE SCALE GENOMIC DNA]</scope>
    <source>
        <strain evidence="1 2">SC-9</strain>
    </source>
</reference>
<dbReference type="GO" id="GO:0005763">
    <property type="term" value="C:mitochondrial small ribosomal subunit"/>
    <property type="evidence" value="ECO:0007669"/>
    <property type="project" value="TreeGrafter"/>
</dbReference>
<comment type="caution">
    <text evidence="1">The sequence shown here is derived from an EMBL/GenBank/DDBJ whole genome shotgun (WGS) entry which is preliminary data.</text>
</comment>
<evidence type="ECO:0000313" key="2">
    <source>
        <dbReference type="Proteomes" id="UP001360560"/>
    </source>
</evidence>
<dbReference type="GO" id="GO:0032543">
    <property type="term" value="P:mitochondrial translation"/>
    <property type="evidence" value="ECO:0007669"/>
    <property type="project" value="TreeGrafter"/>
</dbReference>
<keyword evidence="2" id="KW-1185">Reference proteome</keyword>
<dbReference type="EMBL" id="BTFZ01000002">
    <property type="protein sequence ID" value="GMM34034.1"/>
    <property type="molecule type" value="Genomic_DNA"/>
</dbReference>
<dbReference type="Pfam" id="PF12298">
    <property type="entry name" value="Bot1p"/>
    <property type="match status" value="1"/>
</dbReference>
<name>A0AAV5QI23_9ASCO</name>
<keyword evidence="1" id="KW-0689">Ribosomal protein</keyword>
<dbReference type="GeneID" id="90072013"/>
<gene>
    <name evidence="1" type="ORF">DASC09_013590</name>
</gene>
<protein>
    <submittedName>
        <fullName evidence="1">Mitochondrial 37S ribosomal protein</fullName>
    </submittedName>
</protein>
<evidence type="ECO:0000313" key="1">
    <source>
        <dbReference type="EMBL" id="GMM34034.1"/>
    </source>
</evidence>
<dbReference type="PANTHER" id="PTHR28158">
    <property type="entry name" value="37S RIBOSOMAL PROTEIN S35, MITOCHONDRIAL"/>
    <property type="match status" value="1"/>
</dbReference>
<proteinExistence type="predicted"/>
<dbReference type="GO" id="GO:0003735">
    <property type="term" value="F:structural constituent of ribosome"/>
    <property type="evidence" value="ECO:0007669"/>
    <property type="project" value="TreeGrafter"/>
</dbReference>
<dbReference type="PANTHER" id="PTHR28158:SF1">
    <property type="entry name" value="SMALL RIBOSOMAL SUBUNIT PROTEIN MS45"/>
    <property type="match status" value="1"/>
</dbReference>